<sequence>MALQKTVLTSHFYGPEVFYGPKTPAWVINQVQVGFNQVSRAILPVYKSTPTIALLLNKDDSASAAYCIFRRPSTELTHGFVSLGKTVEIYDAEIHGALEGLRAALDHLMAKFTTDLIVYLDNEEAALRLNTGVPTTINSGQIAEFQIQNHGITKFAYQHVVEWREPTENLSFIS</sequence>
<evidence type="ECO:0000313" key="1">
    <source>
        <dbReference type="EMBL" id="POS87249.1"/>
    </source>
</evidence>
<feature type="non-terminal residue" evidence="1">
    <location>
        <position position="174"/>
    </location>
</feature>
<evidence type="ECO:0008006" key="3">
    <source>
        <dbReference type="Google" id="ProtNLM"/>
    </source>
</evidence>
<keyword evidence="2" id="KW-1185">Reference proteome</keyword>
<reference evidence="1 2" key="1">
    <citation type="submission" date="2017-10" db="EMBL/GenBank/DDBJ databases">
        <title>Development of genomic resources for the powdery mildew, Erysiphe pulchra.</title>
        <authorList>
            <person name="Wadl P.A."/>
            <person name="Mack B.M."/>
            <person name="Moore G."/>
            <person name="Beltz S.B."/>
        </authorList>
    </citation>
    <scope>NUCLEOTIDE SEQUENCE [LARGE SCALE GENOMIC DNA]</scope>
    <source>
        <strain evidence="1">Cflorida</strain>
    </source>
</reference>
<name>A0A2S4PYX7_9PEZI</name>
<gene>
    <name evidence="1" type="ORF">EPUL_002015</name>
</gene>
<dbReference type="OrthoDB" id="5077812at2759"/>
<dbReference type="AlphaFoldDB" id="A0A2S4PYX7"/>
<evidence type="ECO:0000313" key="2">
    <source>
        <dbReference type="Proteomes" id="UP000237438"/>
    </source>
</evidence>
<dbReference type="Proteomes" id="UP000237438">
    <property type="component" value="Unassembled WGS sequence"/>
</dbReference>
<organism evidence="1 2">
    <name type="scientific">Erysiphe pulchra</name>
    <dbReference type="NCBI Taxonomy" id="225359"/>
    <lineage>
        <taxon>Eukaryota</taxon>
        <taxon>Fungi</taxon>
        <taxon>Dikarya</taxon>
        <taxon>Ascomycota</taxon>
        <taxon>Pezizomycotina</taxon>
        <taxon>Leotiomycetes</taxon>
        <taxon>Erysiphales</taxon>
        <taxon>Erysiphaceae</taxon>
        <taxon>Erysiphe</taxon>
    </lineage>
</organism>
<accession>A0A2S4PYX7</accession>
<protein>
    <recommendedName>
        <fullName evidence="3">RNase H type-1 domain-containing protein</fullName>
    </recommendedName>
</protein>
<comment type="caution">
    <text evidence="1">The sequence shown here is derived from an EMBL/GenBank/DDBJ whole genome shotgun (WGS) entry which is preliminary data.</text>
</comment>
<proteinExistence type="predicted"/>
<dbReference type="EMBL" id="PEDP01000163">
    <property type="protein sequence ID" value="POS87249.1"/>
    <property type="molecule type" value="Genomic_DNA"/>
</dbReference>